<gene>
    <name evidence="2" type="ORF">Xmir_02559</name>
</gene>
<keyword evidence="1" id="KW-0812">Transmembrane</keyword>
<dbReference type="EMBL" id="NITZ01000012">
    <property type="protein sequence ID" value="PHM48221.1"/>
    <property type="molecule type" value="Genomic_DNA"/>
</dbReference>
<protein>
    <submittedName>
        <fullName evidence="2">ABC transporter permease</fullName>
    </submittedName>
</protein>
<feature type="transmembrane region" description="Helical" evidence="1">
    <location>
        <begin position="159"/>
        <end position="184"/>
    </location>
</feature>
<sequence length="278" mass="32574">MKIKIKDFIAYKPYIKKYLCISYITWQRGIEYRFSVFYMIIEAIIPSIAMIFLWRTIYSNGDLIGGYTFSELVMYFIGARFINYFVWYAIDWKLYEQVHEGNLSTLLLKPIDVQAYYFWEMVGDRLVNIVLGVIPLMILTIILGSYFDFHVSLYNTFSGILSITLSCILWFLVSWTIGCYVFWTQKADMILFVKEMVIMILAGAFFPIDILPSYIASLIDKTPFPYLAYFPLKILFTDMEEINVSIGLITQIIWCVIFFALGRVIWRQGLKKYVEVGG</sequence>
<feature type="transmembrane region" description="Helical" evidence="1">
    <location>
        <begin position="242"/>
        <end position="262"/>
    </location>
</feature>
<keyword evidence="1" id="KW-0472">Membrane</keyword>
<dbReference type="InterPro" id="IPR010390">
    <property type="entry name" value="ABC-2_transporter-like"/>
</dbReference>
<feature type="transmembrane region" description="Helical" evidence="1">
    <location>
        <begin position="196"/>
        <end position="219"/>
    </location>
</feature>
<comment type="caution">
    <text evidence="2">The sequence shown here is derived from an EMBL/GenBank/DDBJ whole genome shotgun (WGS) entry which is preliminary data.</text>
</comment>
<name>A0A2D0JPK8_9GAMM</name>
<dbReference type="AlphaFoldDB" id="A0A2D0JPK8"/>
<keyword evidence="3" id="KW-1185">Reference proteome</keyword>
<evidence type="ECO:0000256" key="1">
    <source>
        <dbReference type="SAM" id="Phobius"/>
    </source>
</evidence>
<accession>A0A2D0JPK8</accession>
<feature type="transmembrane region" description="Helical" evidence="1">
    <location>
        <begin position="36"/>
        <end position="57"/>
    </location>
</feature>
<keyword evidence="1" id="KW-1133">Transmembrane helix</keyword>
<feature type="transmembrane region" description="Helical" evidence="1">
    <location>
        <begin position="126"/>
        <end position="147"/>
    </location>
</feature>
<reference evidence="2 3" key="1">
    <citation type="journal article" date="2017" name="Nat. Microbiol.">
        <title>Natural product diversity associated with the nematode symbionts Photorhabdus and Xenorhabdus.</title>
        <authorList>
            <person name="Tobias N.J."/>
            <person name="Wolff H."/>
            <person name="Djahanschiri B."/>
            <person name="Grundmann F."/>
            <person name="Kronenwerth M."/>
            <person name="Shi Y.M."/>
            <person name="Simonyi S."/>
            <person name="Grun P."/>
            <person name="Shapiro-Ilan D."/>
            <person name="Pidot S.J."/>
            <person name="Stinear T.P."/>
            <person name="Ebersberger I."/>
            <person name="Bode H.B."/>
        </authorList>
    </citation>
    <scope>NUCLEOTIDE SEQUENCE [LARGE SCALE GENOMIC DNA]</scope>
    <source>
        <strain evidence="2 3">DSM 17902</strain>
    </source>
</reference>
<evidence type="ECO:0000313" key="2">
    <source>
        <dbReference type="EMBL" id="PHM48221.1"/>
    </source>
</evidence>
<dbReference type="RefSeq" id="WP_244170925.1">
    <property type="nucleotide sequence ID" value="NZ_CAWNQI010000024.1"/>
</dbReference>
<organism evidence="2 3">
    <name type="scientific">Xenorhabdus miraniensis</name>
    <dbReference type="NCBI Taxonomy" id="351674"/>
    <lineage>
        <taxon>Bacteria</taxon>
        <taxon>Pseudomonadati</taxon>
        <taxon>Pseudomonadota</taxon>
        <taxon>Gammaproteobacteria</taxon>
        <taxon>Enterobacterales</taxon>
        <taxon>Morganellaceae</taxon>
        <taxon>Xenorhabdus</taxon>
    </lineage>
</organism>
<evidence type="ECO:0000313" key="3">
    <source>
        <dbReference type="Proteomes" id="UP000221980"/>
    </source>
</evidence>
<dbReference type="PANTHER" id="PTHR36832">
    <property type="entry name" value="SLR1174 PROTEIN-RELATED"/>
    <property type="match status" value="1"/>
</dbReference>
<dbReference type="Pfam" id="PF06182">
    <property type="entry name" value="ABC2_membrane_6"/>
    <property type="match status" value="1"/>
</dbReference>
<dbReference type="PANTHER" id="PTHR36832:SF1">
    <property type="entry name" value="SLR1174 PROTEIN"/>
    <property type="match status" value="1"/>
</dbReference>
<dbReference type="Proteomes" id="UP000221980">
    <property type="component" value="Unassembled WGS sequence"/>
</dbReference>
<proteinExistence type="predicted"/>
<feature type="transmembrane region" description="Helical" evidence="1">
    <location>
        <begin position="72"/>
        <end position="90"/>
    </location>
</feature>